<dbReference type="GO" id="GO:0005179">
    <property type="term" value="F:hormone activity"/>
    <property type="evidence" value="ECO:0007669"/>
    <property type="project" value="UniProtKB-KW"/>
</dbReference>
<dbReference type="Pfam" id="PF05498">
    <property type="entry name" value="RALF"/>
    <property type="match status" value="1"/>
</dbReference>
<dbReference type="PANTHER" id="PTHR39112">
    <property type="entry name" value="PROTEIN RALF-LIKE 27-RELATED"/>
    <property type="match status" value="1"/>
</dbReference>
<dbReference type="Gramene" id="Manes.01G102000.1.v8.1">
    <property type="protein sequence ID" value="Manes.01G102000.1.v8.1.CDS.1"/>
    <property type="gene ID" value="Manes.01G102000.v8.1"/>
</dbReference>
<accession>A0A2C9WLS1</accession>
<dbReference type="PANTHER" id="PTHR39112:SF1">
    <property type="entry name" value="PROTEIN RALF-LIKE 27"/>
    <property type="match status" value="1"/>
</dbReference>
<keyword evidence="5" id="KW-0732">Signal</keyword>
<comment type="subcellular location">
    <subcellularLocation>
        <location evidence="1">Secreted</location>
    </subcellularLocation>
</comment>
<dbReference type="EMBL" id="CM004387">
    <property type="protein sequence ID" value="OAY60299.1"/>
    <property type="molecule type" value="Genomic_DNA"/>
</dbReference>
<evidence type="ECO:0000256" key="5">
    <source>
        <dbReference type="ARBA" id="ARBA00022729"/>
    </source>
</evidence>
<reference evidence="8" key="1">
    <citation type="journal article" date="2016" name="Nat. Biotechnol.">
        <title>Sequencing wild and cultivated cassava and related species reveals extensive interspecific hybridization and genetic diversity.</title>
        <authorList>
            <person name="Bredeson J.V."/>
            <person name="Lyons J.B."/>
            <person name="Prochnik S.E."/>
            <person name="Wu G.A."/>
            <person name="Ha C.M."/>
            <person name="Edsinger-Gonzales E."/>
            <person name="Grimwood J."/>
            <person name="Schmutz J."/>
            <person name="Rabbi I.Y."/>
            <person name="Egesi C."/>
            <person name="Nauluvula P."/>
            <person name="Lebot V."/>
            <person name="Ndunguru J."/>
            <person name="Mkamilo G."/>
            <person name="Bart R.S."/>
            <person name="Setter T.L."/>
            <person name="Gleadow R.M."/>
            <person name="Kulakow P."/>
            <person name="Ferguson M.E."/>
            <person name="Rounsley S."/>
            <person name="Rokhsar D.S."/>
        </authorList>
    </citation>
    <scope>NUCLEOTIDE SEQUENCE [LARGE SCALE GENOMIC DNA]</scope>
    <source>
        <strain evidence="8">cv. AM560-2</strain>
    </source>
</reference>
<evidence type="ECO:0000256" key="6">
    <source>
        <dbReference type="ARBA" id="ARBA00023157"/>
    </source>
</evidence>
<evidence type="ECO:0000256" key="2">
    <source>
        <dbReference type="ARBA" id="ARBA00009178"/>
    </source>
</evidence>
<sequence length="115" mass="12843">MKAELKIQWRRCLEFSFTVLHLVLIVASISFAAPLIGNANYFCNATGGDCHEEPPCVDSDPCPGPPIGSQLRYITYHSLGKQPICNSKIYGSCLRPEGSNKTERCSYYTRCRLHS</sequence>
<keyword evidence="6" id="KW-1015">Disulfide bond</keyword>
<evidence type="ECO:0000256" key="3">
    <source>
        <dbReference type="ARBA" id="ARBA00022525"/>
    </source>
</evidence>
<protein>
    <submittedName>
        <fullName evidence="7">Uncharacterized protein</fullName>
    </submittedName>
</protein>
<organism evidence="7 8">
    <name type="scientific">Manihot esculenta</name>
    <name type="common">Cassava</name>
    <name type="synonym">Jatropha manihot</name>
    <dbReference type="NCBI Taxonomy" id="3983"/>
    <lineage>
        <taxon>Eukaryota</taxon>
        <taxon>Viridiplantae</taxon>
        <taxon>Streptophyta</taxon>
        <taxon>Embryophyta</taxon>
        <taxon>Tracheophyta</taxon>
        <taxon>Spermatophyta</taxon>
        <taxon>Magnoliopsida</taxon>
        <taxon>eudicotyledons</taxon>
        <taxon>Gunneridae</taxon>
        <taxon>Pentapetalae</taxon>
        <taxon>rosids</taxon>
        <taxon>fabids</taxon>
        <taxon>Malpighiales</taxon>
        <taxon>Euphorbiaceae</taxon>
        <taxon>Crotonoideae</taxon>
        <taxon>Manihoteae</taxon>
        <taxon>Manihot</taxon>
    </lineage>
</organism>
<evidence type="ECO:0000313" key="7">
    <source>
        <dbReference type="EMBL" id="OAY60299.1"/>
    </source>
</evidence>
<keyword evidence="8" id="KW-1185">Reference proteome</keyword>
<keyword evidence="3" id="KW-0964">Secreted</keyword>
<comment type="caution">
    <text evidence="7">The sequence shown here is derived from an EMBL/GenBank/DDBJ whole genome shotgun (WGS) entry which is preliminary data.</text>
</comment>
<dbReference type="AlphaFoldDB" id="A0A2C9WLS1"/>
<comment type="similarity">
    <text evidence="2">Belongs to the plant rapid alkalinization factor (RALF) family.</text>
</comment>
<evidence type="ECO:0000256" key="4">
    <source>
        <dbReference type="ARBA" id="ARBA00022702"/>
    </source>
</evidence>
<dbReference type="Proteomes" id="UP000091857">
    <property type="component" value="Chromosome 1"/>
</dbReference>
<dbReference type="InterPro" id="IPR039252">
    <property type="entry name" value="RALFL27"/>
</dbReference>
<dbReference type="GO" id="GO:0040008">
    <property type="term" value="P:regulation of growth"/>
    <property type="evidence" value="ECO:0007669"/>
    <property type="project" value="UniProtKB-ARBA"/>
</dbReference>
<dbReference type="GO" id="GO:0005576">
    <property type="term" value="C:extracellular region"/>
    <property type="evidence" value="ECO:0007669"/>
    <property type="project" value="UniProtKB-SubCell"/>
</dbReference>
<gene>
    <name evidence="7" type="ORF">MANES_01G102000v8</name>
</gene>
<evidence type="ECO:0000313" key="8">
    <source>
        <dbReference type="Proteomes" id="UP000091857"/>
    </source>
</evidence>
<proteinExistence type="inferred from homology"/>
<keyword evidence="4" id="KW-0372">Hormone</keyword>
<name>A0A2C9WLS1_MANES</name>
<dbReference type="InterPro" id="IPR008801">
    <property type="entry name" value="RALF"/>
</dbReference>
<evidence type="ECO:0000256" key="1">
    <source>
        <dbReference type="ARBA" id="ARBA00004613"/>
    </source>
</evidence>